<keyword evidence="2 4" id="KW-0863">Zinc-finger</keyword>
<dbReference type="EMBL" id="KV925042">
    <property type="protein sequence ID" value="PIO37707.1"/>
    <property type="molecule type" value="Genomic_DNA"/>
</dbReference>
<name>A0A2G9SC54_AQUCT</name>
<dbReference type="PROSITE" id="PS50103">
    <property type="entry name" value="ZF_C3H1"/>
    <property type="match status" value="1"/>
</dbReference>
<dbReference type="Gene3D" id="4.10.1000.10">
    <property type="entry name" value="Zinc finger, CCCH-type"/>
    <property type="match status" value="1"/>
</dbReference>
<organism evidence="7 8">
    <name type="scientific">Aquarana catesbeiana</name>
    <name type="common">American bullfrog</name>
    <name type="synonym">Rana catesbeiana</name>
    <dbReference type="NCBI Taxonomy" id="8400"/>
    <lineage>
        <taxon>Eukaryota</taxon>
        <taxon>Metazoa</taxon>
        <taxon>Chordata</taxon>
        <taxon>Craniata</taxon>
        <taxon>Vertebrata</taxon>
        <taxon>Euteleostomi</taxon>
        <taxon>Amphibia</taxon>
        <taxon>Batrachia</taxon>
        <taxon>Anura</taxon>
        <taxon>Neobatrachia</taxon>
        <taxon>Ranoidea</taxon>
        <taxon>Ranidae</taxon>
        <taxon>Aquarana</taxon>
    </lineage>
</organism>
<dbReference type="GO" id="GO:0008270">
    <property type="term" value="F:zinc ion binding"/>
    <property type="evidence" value="ECO:0007669"/>
    <property type="project" value="UniProtKB-KW"/>
</dbReference>
<feature type="region of interest" description="Disordered" evidence="5">
    <location>
        <begin position="148"/>
        <end position="226"/>
    </location>
</feature>
<evidence type="ECO:0000256" key="5">
    <source>
        <dbReference type="SAM" id="MobiDB-lite"/>
    </source>
</evidence>
<feature type="compositionally biased region" description="Basic and acidic residues" evidence="5">
    <location>
        <begin position="51"/>
        <end position="60"/>
    </location>
</feature>
<dbReference type="AlphaFoldDB" id="A0A2G9SC54"/>
<feature type="compositionally biased region" description="Low complexity" evidence="5">
    <location>
        <begin position="1"/>
        <end position="18"/>
    </location>
</feature>
<evidence type="ECO:0000259" key="6">
    <source>
        <dbReference type="PROSITE" id="PS50103"/>
    </source>
</evidence>
<dbReference type="Proteomes" id="UP000228934">
    <property type="component" value="Unassembled WGS sequence"/>
</dbReference>
<dbReference type="SUPFAM" id="SSF90229">
    <property type="entry name" value="CCCH zinc finger"/>
    <property type="match status" value="1"/>
</dbReference>
<feature type="compositionally biased region" description="Basic and acidic residues" evidence="5">
    <location>
        <begin position="182"/>
        <end position="192"/>
    </location>
</feature>
<keyword evidence="1 4" id="KW-0479">Metal-binding</keyword>
<dbReference type="InterPro" id="IPR036855">
    <property type="entry name" value="Znf_CCCH_sf"/>
</dbReference>
<protein>
    <recommendedName>
        <fullName evidence="6">C3H1-type domain-containing protein</fullName>
    </recommendedName>
</protein>
<proteinExistence type="predicted"/>
<feature type="domain" description="C3H1-type" evidence="6">
    <location>
        <begin position="117"/>
        <end position="145"/>
    </location>
</feature>
<evidence type="ECO:0000256" key="4">
    <source>
        <dbReference type="PROSITE-ProRule" id="PRU00723"/>
    </source>
</evidence>
<reference evidence="8" key="1">
    <citation type="journal article" date="2017" name="Nat. Commun.">
        <title>The North American bullfrog draft genome provides insight into hormonal regulation of long noncoding RNA.</title>
        <authorList>
            <person name="Hammond S.A."/>
            <person name="Warren R.L."/>
            <person name="Vandervalk B.P."/>
            <person name="Kucuk E."/>
            <person name="Khan H."/>
            <person name="Gibb E.A."/>
            <person name="Pandoh P."/>
            <person name="Kirk H."/>
            <person name="Zhao Y."/>
            <person name="Jones M."/>
            <person name="Mungall A.J."/>
            <person name="Coope R."/>
            <person name="Pleasance S."/>
            <person name="Moore R.A."/>
            <person name="Holt R.A."/>
            <person name="Round J.M."/>
            <person name="Ohora S."/>
            <person name="Walle B.V."/>
            <person name="Veldhoen N."/>
            <person name="Helbing C.C."/>
            <person name="Birol I."/>
        </authorList>
    </citation>
    <scope>NUCLEOTIDE SEQUENCE [LARGE SCALE GENOMIC DNA]</scope>
</reference>
<evidence type="ECO:0000256" key="1">
    <source>
        <dbReference type="ARBA" id="ARBA00022723"/>
    </source>
</evidence>
<evidence type="ECO:0000256" key="2">
    <source>
        <dbReference type="ARBA" id="ARBA00022771"/>
    </source>
</evidence>
<feature type="region of interest" description="Disordered" evidence="5">
    <location>
        <begin position="1"/>
        <end position="92"/>
    </location>
</feature>
<sequence length="226" mass="24345">MNSTSSSLGLLSGYNSSSSDEEDGAKDGSGPSRSKMNFFADAASSSEDEDDSKRELEKPTEPLPSPLLSARLPAPRLGTQSKVSPSGVFSNPFRDEERAQLSILERHVKLSDGNWAKGGKGACLAFQRDGRCRYGTKCKYSHGTDLPPGGTVLSPGELLSSGGDAPEMVRDSSKLGDVQSVEELRQETQAERGKRKKPGLSNTLIPPKKSLKNYQKQVSSERPWAL</sequence>
<evidence type="ECO:0000313" key="8">
    <source>
        <dbReference type="Proteomes" id="UP000228934"/>
    </source>
</evidence>
<feature type="compositionally biased region" description="Low complexity" evidence="5">
    <location>
        <begin position="66"/>
        <end position="77"/>
    </location>
</feature>
<evidence type="ECO:0000256" key="3">
    <source>
        <dbReference type="ARBA" id="ARBA00022833"/>
    </source>
</evidence>
<feature type="zinc finger region" description="C3H1-type" evidence="4">
    <location>
        <begin position="117"/>
        <end position="145"/>
    </location>
</feature>
<evidence type="ECO:0000313" key="7">
    <source>
        <dbReference type="EMBL" id="PIO37707.1"/>
    </source>
</evidence>
<gene>
    <name evidence="7" type="ORF">AB205_0130250</name>
</gene>
<dbReference type="InterPro" id="IPR000571">
    <property type="entry name" value="Znf_CCCH"/>
</dbReference>
<keyword evidence="8" id="KW-1185">Reference proteome</keyword>
<keyword evidence="3 4" id="KW-0862">Zinc</keyword>
<dbReference type="Pfam" id="PF00642">
    <property type="entry name" value="zf-CCCH"/>
    <property type="match status" value="1"/>
</dbReference>
<dbReference type="OrthoDB" id="336321at2759"/>
<feature type="compositionally biased region" description="Polar residues" evidence="5">
    <location>
        <begin position="78"/>
        <end position="89"/>
    </location>
</feature>
<accession>A0A2G9SC54</accession>